<dbReference type="InterPro" id="IPR009078">
    <property type="entry name" value="Ferritin-like_SF"/>
</dbReference>
<dbReference type="Pfam" id="PF04945">
    <property type="entry name" value="YHS"/>
    <property type="match status" value="1"/>
</dbReference>
<sequence length="58" mass="6645">MWNFFRHKRQQDSGNIAVDPICGMTVEKATALKSERDGQTYYFCSQSCLHTFESQPVG</sequence>
<dbReference type="SUPFAM" id="SSF47240">
    <property type="entry name" value="Ferritin-like"/>
    <property type="match status" value="1"/>
</dbReference>
<dbReference type="Gene3D" id="1.10.620.20">
    <property type="entry name" value="Ribonucleotide Reductase, subunit A"/>
    <property type="match status" value="1"/>
</dbReference>
<name>A0A1Z4GQP6_9CYAN</name>
<dbReference type="SMART" id="SM00746">
    <property type="entry name" value="TRASH"/>
    <property type="match status" value="1"/>
</dbReference>
<organism evidence="2 3">
    <name type="scientific">Anabaenopsis circularis NIES-21</name>
    <dbReference type="NCBI Taxonomy" id="1085406"/>
    <lineage>
        <taxon>Bacteria</taxon>
        <taxon>Bacillati</taxon>
        <taxon>Cyanobacteriota</taxon>
        <taxon>Cyanophyceae</taxon>
        <taxon>Nostocales</taxon>
        <taxon>Nodulariaceae</taxon>
        <taxon>Anabaenopsis</taxon>
    </lineage>
</organism>
<dbReference type="InterPro" id="IPR007029">
    <property type="entry name" value="YHS_dom"/>
</dbReference>
<dbReference type="InterPro" id="IPR011017">
    <property type="entry name" value="TRASH_dom"/>
</dbReference>
<dbReference type="InterPro" id="IPR012348">
    <property type="entry name" value="RNR-like"/>
</dbReference>
<evidence type="ECO:0000313" key="3">
    <source>
        <dbReference type="Proteomes" id="UP000218287"/>
    </source>
</evidence>
<evidence type="ECO:0000313" key="2">
    <source>
        <dbReference type="EMBL" id="BAY19819.1"/>
    </source>
</evidence>
<reference evidence="2 3" key="1">
    <citation type="submission" date="2017-06" db="EMBL/GenBank/DDBJ databases">
        <title>Genome sequencing of cyanobaciteial culture collection at National Institute for Environmental Studies (NIES).</title>
        <authorList>
            <person name="Hirose Y."/>
            <person name="Shimura Y."/>
            <person name="Fujisawa T."/>
            <person name="Nakamura Y."/>
            <person name="Kawachi M."/>
        </authorList>
    </citation>
    <scope>NUCLEOTIDE SEQUENCE [LARGE SCALE GENOMIC DNA]</scope>
    <source>
        <strain evidence="2 3">NIES-21</strain>
        <plasmid evidence="3">Plasmid1 dna</plasmid>
    </source>
</reference>
<dbReference type="Proteomes" id="UP000218287">
    <property type="component" value="Plasmid Plasmid1 dna"/>
</dbReference>
<accession>A0A1Z4GQP6</accession>
<proteinExistence type="predicted"/>
<geneLocation type="plasmid" evidence="3">
    <name>Plasmid1 dna</name>
</geneLocation>
<dbReference type="GO" id="GO:0016491">
    <property type="term" value="F:oxidoreductase activity"/>
    <property type="evidence" value="ECO:0007669"/>
    <property type="project" value="InterPro"/>
</dbReference>
<keyword evidence="3" id="KW-1185">Reference proteome</keyword>
<dbReference type="OrthoDB" id="9811980at2"/>
<protein>
    <recommendedName>
        <fullName evidence="1">TRASH domain-containing protein</fullName>
    </recommendedName>
</protein>
<dbReference type="EMBL" id="AP018175">
    <property type="protein sequence ID" value="BAY19819.1"/>
    <property type="molecule type" value="Genomic_DNA"/>
</dbReference>
<feature type="domain" description="TRASH" evidence="1">
    <location>
        <begin position="19"/>
        <end position="56"/>
    </location>
</feature>
<evidence type="ECO:0000259" key="1">
    <source>
        <dbReference type="SMART" id="SM00746"/>
    </source>
</evidence>
<keyword evidence="2" id="KW-0614">Plasmid</keyword>
<gene>
    <name evidence="2" type="ORF">NIES21_56890</name>
</gene>
<dbReference type="AlphaFoldDB" id="A0A1Z4GQP6"/>